<proteinExistence type="inferred from homology"/>
<dbReference type="GO" id="GO:0005783">
    <property type="term" value="C:endoplasmic reticulum"/>
    <property type="evidence" value="ECO:0007669"/>
    <property type="project" value="TreeGrafter"/>
</dbReference>
<comment type="subcellular location">
    <subcellularLocation>
        <location evidence="1">Membrane</location>
        <topology evidence="1">Multi-pass membrane protein</topology>
    </subcellularLocation>
</comment>
<accession>A0A8J2KL43</accession>
<dbReference type="OrthoDB" id="420606at2759"/>
<name>A0A8J2KL43_9HEXA</name>
<evidence type="ECO:0000256" key="2">
    <source>
        <dbReference type="ARBA" id="ARBA00022692"/>
    </source>
</evidence>
<evidence type="ECO:0000256" key="1">
    <source>
        <dbReference type="ARBA" id="ARBA00004141"/>
    </source>
</evidence>
<organism evidence="7 8">
    <name type="scientific">Allacma fusca</name>
    <dbReference type="NCBI Taxonomy" id="39272"/>
    <lineage>
        <taxon>Eukaryota</taxon>
        <taxon>Metazoa</taxon>
        <taxon>Ecdysozoa</taxon>
        <taxon>Arthropoda</taxon>
        <taxon>Hexapoda</taxon>
        <taxon>Collembola</taxon>
        <taxon>Symphypleona</taxon>
        <taxon>Sminthuridae</taxon>
        <taxon>Allacma</taxon>
    </lineage>
</organism>
<feature type="non-terminal residue" evidence="7">
    <location>
        <position position="1"/>
    </location>
</feature>
<dbReference type="PANTHER" id="PTHR13285">
    <property type="entry name" value="ACYLTRANSFERASE"/>
    <property type="match status" value="1"/>
</dbReference>
<evidence type="ECO:0000313" key="8">
    <source>
        <dbReference type="Proteomes" id="UP000708208"/>
    </source>
</evidence>
<evidence type="ECO:0000313" key="7">
    <source>
        <dbReference type="EMBL" id="CAG7819023.1"/>
    </source>
</evidence>
<comment type="similarity">
    <text evidence="5">Belongs to the membrane-bound acyltransferase family. HHAT subfamily.</text>
</comment>
<dbReference type="Pfam" id="PF03062">
    <property type="entry name" value="MBOAT"/>
    <property type="match status" value="1"/>
</dbReference>
<keyword evidence="8" id="KW-1185">Reference proteome</keyword>
<evidence type="ECO:0000256" key="4">
    <source>
        <dbReference type="ARBA" id="ARBA00023136"/>
    </source>
</evidence>
<dbReference type="GO" id="GO:0016409">
    <property type="term" value="F:palmitoyltransferase activity"/>
    <property type="evidence" value="ECO:0007669"/>
    <property type="project" value="TreeGrafter"/>
</dbReference>
<dbReference type="InterPro" id="IPR004299">
    <property type="entry name" value="MBOAT_fam"/>
</dbReference>
<evidence type="ECO:0000256" key="3">
    <source>
        <dbReference type="ARBA" id="ARBA00022989"/>
    </source>
</evidence>
<evidence type="ECO:0000256" key="6">
    <source>
        <dbReference type="SAM" id="Phobius"/>
    </source>
</evidence>
<evidence type="ECO:0000256" key="5">
    <source>
        <dbReference type="ARBA" id="ARBA00038268"/>
    </source>
</evidence>
<protein>
    <submittedName>
        <fullName evidence="7">Uncharacterized protein</fullName>
    </submittedName>
</protein>
<feature type="transmembrane region" description="Helical" evidence="6">
    <location>
        <begin position="43"/>
        <end position="61"/>
    </location>
</feature>
<keyword evidence="2 6" id="KW-0812">Transmembrane</keyword>
<dbReference type="PANTHER" id="PTHR13285:SF18">
    <property type="entry name" value="PROTEIN-CYSTEINE N-PALMITOYLTRANSFERASE RASP"/>
    <property type="match status" value="1"/>
</dbReference>
<comment type="caution">
    <text evidence="7">The sequence shown here is derived from an EMBL/GenBank/DDBJ whole genome shotgun (WGS) entry which is preliminary data.</text>
</comment>
<dbReference type="InterPro" id="IPR051085">
    <property type="entry name" value="MB_O-acyltransferase"/>
</dbReference>
<reference evidence="7" key="1">
    <citation type="submission" date="2021-06" db="EMBL/GenBank/DDBJ databases">
        <authorList>
            <person name="Hodson N. C."/>
            <person name="Mongue J. A."/>
            <person name="Jaron S. K."/>
        </authorList>
    </citation>
    <scope>NUCLEOTIDE SEQUENCE</scope>
</reference>
<gene>
    <name evidence="7" type="ORF">AFUS01_LOCUS29495</name>
</gene>
<dbReference type="AlphaFoldDB" id="A0A8J2KL43"/>
<dbReference type="EMBL" id="CAJVCH010436936">
    <property type="protein sequence ID" value="CAG7819023.1"/>
    <property type="molecule type" value="Genomic_DNA"/>
</dbReference>
<keyword evidence="4 6" id="KW-0472">Membrane</keyword>
<sequence length="176" mass="20891">MVWGPLDYFERYEKHILLPATSAKSVSIATREFFRMIVKLGRFIFWALFNELLLHFVYFNFISRQFAYLETIDFGALIAILHWLGQFLQLKYTVLYGIPGAIAEADGLPMLQLPKCIMRIHRSSILWKSIDRGMYNWFIRYLYRPILEIMGRIDEKNIFKPELRRILASLPVFAFV</sequence>
<keyword evidence="3 6" id="KW-1133">Transmembrane helix</keyword>
<dbReference type="GO" id="GO:0016020">
    <property type="term" value="C:membrane"/>
    <property type="evidence" value="ECO:0007669"/>
    <property type="project" value="UniProtKB-SubCell"/>
</dbReference>
<dbReference type="Proteomes" id="UP000708208">
    <property type="component" value="Unassembled WGS sequence"/>
</dbReference>